<dbReference type="AlphaFoldDB" id="A0A6I9XH52"/>
<name>A0A6I9XH52_9SAUR</name>
<evidence type="ECO:0000256" key="3">
    <source>
        <dbReference type="RuleBase" id="RU049442"/>
    </source>
</evidence>
<dbReference type="PRINTS" id="PR00263">
    <property type="entry name" value="HBGFFGF"/>
</dbReference>
<dbReference type="InterPro" id="IPR008996">
    <property type="entry name" value="IL1/FGF"/>
</dbReference>
<dbReference type="Gene3D" id="2.80.10.50">
    <property type="match status" value="1"/>
</dbReference>
<evidence type="ECO:0000256" key="4">
    <source>
        <dbReference type="SAM" id="SignalP"/>
    </source>
</evidence>
<comment type="similarity">
    <text evidence="1 3">Belongs to the heparin-binding growth factors family.</text>
</comment>
<dbReference type="InterPro" id="IPR002209">
    <property type="entry name" value="Fibroblast_GF_fam"/>
</dbReference>
<evidence type="ECO:0000313" key="6">
    <source>
        <dbReference type="RefSeq" id="XP_013915034.1"/>
    </source>
</evidence>
<evidence type="ECO:0000256" key="1">
    <source>
        <dbReference type="ARBA" id="ARBA00007936"/>
    </source>
</evidence>
<dbReference type="PANTHER" id="PTHR11486">
    <property type="entry name" value="FIBROBLAST GROWTH FACTOR"/>
    <property type="match status" value="1"/>
</dbReference>
<feature type="signal peptide" evidence="4">
    <location>
        <begin position="1"/>
        <end position="45"/>
    </location>
</feature>
<dbReference type="CTD" id="2255"/>
<dbReference type="FunFam" id="2.80.10.50:FF:000004">
    <property type="entry name" value="Fibroblast growth factor"/>
    <property type="match status" value="1"/>
</dbReference>
<dbReference type="Pfam" id="PF00167">
    <property type="entry name" value="FGF"/>
    <property type="match status" value="1"/>
</dbReference>
<keyword evidence="4" id="KW-0732">Signal</keyword>
<proteinExistence type="inferred from homology"/>
<evidence type="ECO:0000313" key="5">
    <source>
        <dbReference type="Proteomes" id="UP000504617"/>
    </source>
</evidence>
<evidence type="ECO:0000256" key="2">
    <source>
        <dbReference type="ARBA" id="ARBA00023030"/>
    </source>
</evidence>
<dbReference type="KEGG" id="tsr:106543519"/>
<keyword evidence="5" id="KW-1185">Reference proteome</keyword>
<dbReference type="PRINTS" id="PR00262">
    <property type="entry name" value="IL1HBGF"/>
</dbReference>
<dbReference type="SMART" id="SM00442">
    <property type="entry name" value="FGF"/>
    <property type="match status" value="1"/>
</dbReference>
<protein>
    <recommendedName>
        <fullName evidence="3">Fibroblast growth factor</fullName>
        <shortName evidence="3">FGF</shortName>
    </recommendedName>
</protein>
<dbReference type="SUPFAM" id="SSF50353">
    <property type="entry name" value="Cytokine"/>
    <property type="match status" value="1"/>
</dbReference>
<sequence>MCRWRLIQGASASAHLPSSSSSSSSAGRGGCSFLLLLCLMSSLTASSHEHGRGVLLLKAANASSTSSSSSPSSSSSSSSAASAGRRVRSYDHLRGDVRQRKLYCFNKFFLRIEKNGNVSGTKRDNCPYSILEITSVEIGVVAVKSINSNYYLAMNKNGKVYGSKEFNNDCKLKERIEENGYNTYASFSWKNNGKQMFVALNGKGGTRKGQRTRRKNTTAHFLPMLVDPQMKDFFY</sequence>
<dbReference type="GeneID" id="106543519"/>
<reference evidence="6" key="1">
    <citation type="submission" date="2025-08" db="UniProtKB">
        <authorList>
            <consortium name="RefSeq"/>
        </authorList>
    </citation>
    <scope>IDENTIFICATION</scope>
    <source>
        <tissue evidence="6">Skeletal muscle</tissue>
    </source>
</reference>
<feature type="chain" id="PRO_5026866377" description="Fibroblast growth factor" evidence="4">
    <location>
        <begin position="46"/>
        <end position="235"/>
    </location>
</feature>
<gene>
    <name evidence="6" type="primary">FGF10</name>
</gene>
<dbReference type="Proteomes" id="UP000504617">
    <property type="component" value="Unplaced"/>
</dbReference>
<dbReference type="GO" id="GO:0008083">
    <property type="term" value="F:growth factor activity"/>
    <property type="evidence" value="ECO:0007669"/>
    <property type="project" value="UniProtKB-KW"/>
</dbReference>
<accession>A0A6I9XH52</accession>
<dbReference type="RefSeq" id="XP_013915034.1">
    <property type="nucleotide sequence ID" value="XM_014059559.1"/>
</dbReference>
<dbReference type="OrthoDB" id="5987799at2759"/>
<organism evidence="5 6">
    <name type="scientific">Thamnophis sirtalis</name>
    <dbReference type="NCBI Taxonomy" id="35019"/>
    <lineage>
        <taxon>Eukaryota</taxon>
        <taxon>Metazoa</taxon>
        <taxon>Chordata</taxon>
        <taxon>Craniata</taxon>
        <taxon>Vertebrata</taxon>
        <taxon>Euteleostomi</taxon>
        <taxon>Lepidosauria</taxon>
        <taxon>Squamata</taxon>
        <taxon>Bifurcata</taxon>
        <taxon>Unidentata</taxon>
        <taxon>Episquamata</taxon>
        <taxon>Toxicofera</taxon>
        <taxon>Serpentes</taxon>
        <taxon>Colubroidea</taxon>
        <taxon>Colubridae</taxon>
        <taxon>Natricinae</taxon>
        <taxon>Thamnophis</taxon>
    </lineage>
</organism>
<keyword evidence="2" id="KW-0339">Growth factor</keyword>